<evidence type="ECO:0000259" key="4">
    <source>
        <dbReference type="Pfam" id="PF14654"/>
    </source>
</evidence>
<feature type="transmembrane region" description="Helical" evidence="2">
    <location>
        <begin position="435"/>
        <end position="457"/>
    </location>
</feature>
<dbReference type="OrthoDB" id="9838499at2759"/>
<evidence type="ECO:0000313" key="6">
    <source>
        <dbReference type="Proteomes" id="UP000437017"/>
    </source>
</evidence>
<dbReference type="Pfam" id="PF14654">
    <property type="entry name" value="Epiglycanin_C"/>
    <property type="match status" value="2"/>
</dbReference>
<keyword evidence="2" id="KW-1133">Transmembrane helix</keyword>
<organism evidence="5 6">
    <name type="scientific">Balaenoptera physalus</name>
    <name type="common">Fin whale</name>
    <name type="synonym">Balaena physalus</name>
    <dbReference type="NCBI Taxonomy" id="9770"/>
    <lineage>
        <taxon>Eukaryota</taxon>
        <taxon>Metazoa</taxon>
        <taxon>Chordata</taxon>
        <taxon>Craniata</taxon>
        <taxon>Vertebrata</taxon>
        <taxon>Euteleostomi</taxon>
        <taxon>Mammalia</taxon>
        <taxon>Eutheria</taxon>
        <taxon>Laurasiatheria</taxon>
        <taxon>Artiodactyla</taxon>
        <taxon>Whippomorpha</taxon>
        <taxon>Cetacea</taxon>
        <taxon>Mysticeti</taxon>
        <taxon>Balaenopteridae</taxon>
        <taxon>Balaenoptera</taxon>
    </lineage>
</organism>
<name>A0A6A1Q963_BALPH</name>
<dbReference type="Proteomes" id="UP000437017">
    <property type="component" value="Unassembled WGS sequence"/>
</dbReference>
<keyword evidence="2" id="KW-0472">Membrane</keyword>
<feature type="domain" description="Tandem-repeating region of mucin epiglycanin-like" evidence="3">
    <location>
        <begin position="342"/>
        <end position="409"/>
    </location>
</feature>
<keyword evidence="2" id="KW-0812">Transmembrane</keyword>
<evidence type="ECO:0000259" key="3">
    <source>
        <dbReference type="Pfam" id="PF05647"/>
    </source>
</evidence>
<sequence>NDFSFPLINKGIYNLHDHRIGLGLDLDSGLGSGMFYSLENELVHGGAYGSGHRVGHGVRHELSHSQGGGYGINPGRSYGHGGGHDKSHEVDHRRGCQGRHRGRGSMDIDWIMQGTLEKEISQKKGIMEEKAVAIKWVKMGFQKVFRELAMEMVMSKVKKRAREKIEIIEGLTNRAARKTENLKSPYVVPVVYLAERCFIKADEKEHLKDSLCIVDAYCMLSNVFVTFGIQASFLPATKRQIKMQKRNICPMYWLLLHLLLSEYGITSISGSTPSPTSSEPTTANTGSSATSSATGTASNTTSSTTYGGTSTATNSGSQVTSRTSAPVNTGSSTTSGGTSTAFNTGSSMTSGETSTPASIGSSMTSSETSITSSTGSSTTSSGTSMASNTGSSATTGGSGTPLSTGTHTTSNRISTSAGTPVNTVKPSGSLKPWEIFLITLVSVVVAVGLVVGLYFCVRNSLSLRNVFDRAVYRLHGPNLGPGPGGNHGVHHRSGWSPNRFWRRPVSSVAMEMRETHDGL</sequence>
<gene>
    <name evidence="5" type="ORF">E2I00_002845</name>
</gene>
<feature type="region of interest" description="Disordered" evidence="1">
    <location>
        <begin position="59"/>
        <end position="102"/>
    </location>
</feature>
<evidence type="ECO:0000313" key="5">
    <source>
        <dbReference type="EMBL" id="KAB0402681.1"/>
    </source>
</evidence>
<proteinExistence type="predicted"/>
<dbReference type="Pfam" id="PF05647">
    <property type="entry name" value="Epiglycanin_TR"/>
    <property type="match status" value="2"/>
</dbReference>
<dbReference type="InterPro" id="IPR008519">
    <property type="entry name" value="Tandem-repeating_mucin"/>
</dbReference>
<evidence type="ECO:0000256" key="1">
    <source>
        <dbReference type="SAM" id="MobiDB-lite"/>
    </source>
</evidence>
<dbReference type="AlphaFoldDB" id="A0A6A1Q963"/>
<feature type="region of interest" description="Disordered" evidence="1">
    <location>
        <begin position="269"/>
        <end position="425"/>
    </location>
</feature>
<feature type="domain" description="Mucin catalytic TM and cytoplasmic tail" evidence="4">
    <location>
        <begin position="2"/>
        <end position="47"/>
    </location>
</feature>
<accession>A0A6A1Q963</accession>
<feature type="compositionally biased region" description="Polar residues" evidence="1">
    <location>
        <begin position="411"/>
        <end position="425"/>
    </location>
</feature>
<evidence type="ECO:0000256" key="2">
    <source>
        <dbReference type="SAM" id="Phobius"/>
    </source>
</evidence>
<reference evidence="5 6" key="1">
    <citation type="journal article" date="2019" name="PLoS ONE">
        <title>Genomic analyses reveal an absence of contemporary introgressive admixture between fin whales and blue whales, despite known hybrids.</title>
        <authorList>
            <person name="Westbury M.V."/>
            <person name="Petersen B."/>
            <person name="Lorenzen E.D."/>
        </authorList>
    </citation>
    <scope>NUCLEOTIDE SEQUENCE [LARGE SCALE GENOMIC DNA]</scope>
    <source>
        <strain evidence="5">FinWhale-01</strain>
    </source>
</reference>
<feature type="domain" description="Mucin catalytic TM and cytoplasmic tail" evidence="4">
    <location>
        <begin position="418"/>
        <end position="504"/>
    </location>
</feature>
<feature type="compositionally biased region" description="Low complexity" evidence="1">
    <location>
        <begin position="269"/>
        <end position="317"/>
    </location>
</feature>
<dbReference type="InterPro" id="IPR028199">
    <property type="entry name" value="Mucin_dom"/>
</dbReference>
<feature type="compositionally biased region" description="Basic and acidic residues" evidence="1">
    <location>
        <begin position="82"/>
        <end position="94"/>
    </location>
</feature>
<comment type="caution">
    <text evidence="5">The sequence shown here is derived from an EMBL/GenBank/DDBJ whole genome shotgun (WGS) entry which is preliminary data.</text>
</comment>
<dbReference type="EMBL" id="SGJD01000962">
    <property type="protein sequence ID" value="KAB0402681.1"/>
    <property type="molecule type" value="Genomic_DNA"/>
</dbReference>
<feature type="non-terminal residue" evidence="5">
    <location>
        <position position="1"/>
    </location>
</feature>
<feature type="compositionally biased region" description="Polar residues" evidence="1">
    <location>
        <begin position="318"/>
        <end position="328"/>
    </location>
</feature>
<keyword evidence="6" id="KW-1185">Reference proteome</keyword>
<protein>
    <submittedName>
        <fullName evidence="5">Uncharacterized protein</fullName>
    </submittedName>
</protein>
<feature type="domain" description="Tandem-repeating region of mucin epiglycanin-like" evidence="3">
    <location>
        <begin position="272"/>
        <end position="324"/>
    </location>
</feature>
<feature type="compositionally biased region" description="Low complexity" evidence="1">
    <location>
        <begin position="329"/>
        <end position="410"/>
    </location>
</feature>